<evidence type="ECO:0000313" key="3">
    <source>
        <dbReference type="Proteomes" id="UP001454036"/>
    </source>
</evidence>
<sequence>MSAEEDESEGELCSSARPWKGNVGIEFNNELHLKHLVFIPNMVFGSAQDFKKLIRGYTVRIQKPFKFVKNDKTRVRVKCLGEGFEFFVLCSQIRKSRTCPLRPWLGTTHVVPQ</sequence>
<evidence type="ECO:0000313" key="2">
    <source>
        <dbReference type="EMBL" id="GAA0165821.1"/>
    </source>
</evidence>
<dbReference type="Proteomes" id="UP001454036">
    <property type="component" value="Unassembled WGS sequence"/>
</dbReference>
<evidence type="ECO:0000259" key="1">
    <source>
        <dbReference type="Pfam" id="PF03108"/>
    </source>
</evidence>
<comment type="caution">
    <text evidence="2">The sequence shown here is derived from an EMBL/GenBank/DDBJ whole genome shotgun (WGS) entry which is preliminary data.</text>
</comment>
<feature type="domain" description="Transposase MuDR plant" evidence="1">
    <location>
        <begin position="43"/>
        <end position="94"/>
    </location>
</feature>
<dbReference type="InterPro" id="IPR004332">
    <property type="entry name" value="Transposase_MuDR"/>
</dbReference>
<organism evidence="2 3">
    <name type="scientific">Lithospermum erythrorhizon</name>
    <name type="common">Purple gromwell</name>
    <name type="synonym">Lithospermum officinale var. erythrorhizon</name>
    <dbReference type="NCBI Taxonomy" id="34254"/>
    <lineage>
        <taxon>Eukaryota</taxon>
        <taxon>Viridiplantae</taxon>
        <taxon>Streptophyta</taxon>
        <taxon>Embryophyta</taxon>
        <taxon>Tracheophyta</taxon>
        <taxon>Spermatophyta</taxon>
        <taxon>Magnoliopsida</taxon>
        <taxon>eudicotyledons</taxon>
        <taxon>Gunneridae</taxon>
        <taxon>Pentapetalae</taxon>
        <taxon>asterids</taxon>
        <taxon>lamiids</taxon>
        <taxon>Boraginales</taxon>
        <taxon>Boraginaceae</taxon>
        <taxon>Boraginoideae</taxon>
        <taxon>Lithospermeae</taxon>
        <taxon>Lithospermum</taxon>
    </lineage>
</organism>
<proteinExistence type="predicted"/>
<gene>
    <name evidence="2" type="ORF">LIER_43732</name>
</gene>
<protein>
    <recommendedName>
        <fullName evidence="1">Transposase MuDR plant domain-containing protein</fullName>
    </recommendedName>
</protein>
<name>A0AAV3QRJ5_LITER</name>
<dbReference type="Pfam" id="PF03108">
    <property type="entry name" value="DBD_Tnp_Mut"/>
    <property type="match status" value="1"/>
</dbReference>
<accession>A0AAV3QRJ5</accession>
<keyword evidence="3" id="KW-1185">Reference proteome</keyword>
<reference evidence="2 3" key="1">
    <citation type="submission" date="2024-01" db="EMBL/GenBank/DDBJ databases">
        <title>The complete chloroplast genome sequence of Lithospermum erythrorhizon: insights into the phylogenetic relationship among Boraginaceae species and the maternal lineages of purple gromwells.</title>
        <authorList>
            <person name="Okada T."/>
            <person name="Watanabe K."/>
        </authorList>
    </citation>
    <scope>NUCLEOTIDE SEQUENCE [LARGE SCALE GENOMIC DNA]</scope>
</reference>
<dbReference type="EMBL" id="BAABME010038130">
    <property type="protein sequence ID" value="GAA0165821.1"/>
    <property type="molecule type" value="Genomic_DNA"/>
</dbReference>
<dbReference type="AlphaFoldDB" id="A0AAV3QRJ5"/>